<keyword evidence="2" id="KW-1003">Cell membrane</keyword>
<keyword evidence="5 8" id="KW-0812">Transmembrane</keyword>
<evidence type="ECO:0000256" key="7">
    <source>
        <dbReference type="ARBA" id="ARBA00023136"/>
    </source>
</evidence>
<feature type="transmembrane region" description="Helical" evidence="8">
    <location>
        <begin position="45"/>
        <end position="65"/>
    </location>
</feature>
<proteinExistence type="predicted"/>
<keyword evidence="6 8" id="KW-1133">Transmembrane helix</keyword>
<evidence type="ECO:0000313" key="11">
    <source>
        <dbReference type="Proteomes" id="UP000034273"/>
    </source>
</evidence>
<dbReference type="EMBL" id="LCQW01000006">
    <property type="protein sequence ID" value="KKW24579.1"/>
    <property type="molecule type" value="Genomic_DNA"/>
</dbReference>
<dbReference type="STRING" id="1618671.UY67_C0006G0034"/>
<evidence type="ECO:0000313" key="10">
    <source>
        <dbReference type="EMBL" id="KKW24579.1"/>
    </source>
</evidence>
<dbReference type="PANTHER" id="PTHR33908">
    <property type="entry name" value="MANNOSYLTRANSFERASE YKCB-RELATED"/>
    <property type="match status" value="1"/>
</dbReference>
<evidence type="ECO:0000256" key="5">
    <source>
        <dbReference type="ARBA" id="ARBA00022692"/>
    </source>
</evidence>
<feature type="transmembrane region" description="Helical" evidence="8">
    <location>
        <begin position="239"/>
        <end position="260"/>
    </location>
</feature>
<evidence type="ECO:0000259" key="9">
    <source>
        <dbReference type="Pfam" id="PF13231"/>
    </source>
</evidence>
<dbReference type="InterPro" id="IPR038731">
    <property type="entry name" value="RgtA/B/C-like"/>
</dbReference>
<feature type="domain" description="Glycosyltransferase RgtA/B/C/D-like" evidence="9">
    <location>
        <begin position="117"/>
        <end position="257"/>
    </location>
</feature>
<keyword evidence="7 8" id="KW-0472">Membrane</keyword>
<dbReference type="AlphaFoldDB" id="A0A0G1ZXZ0"/>
<feature type="transmembrane region" description="Helical" evidence="8">
    <location>
        <begin position="366"/>
        <end position="386"/>
    </location>
</feature>
<feature type="transmembrane region" description="Helical" evidence="8">
    <location>
        <begin position="171"/>
        <end position="190"/>
    </location>
</feature>
<evidence type="ECO:0000256" key="2">
    <source>
        <dbReference type="ARBA" id="ARBA00022475"/>
    </source>
</evidence>
<feature type="transmembrane region" description="Helical" evidence="8">
    <location>
        <begin position="117"/>
        <end position="135"/>
    </location>
</feature>
<dbReference type="PANTHER" id="PTHR33908:SF11">
    <property type="entry name" value="MEMBRANE PROTEIN"/>
    <property type="match status" value="1"/>
</dbReference>
<evidence type="ECO:0000256" key="4">
    <source>
        <dbReference type="ARBA" id="ARBA00022679"/>
    </source>
</evidence>
<keyword evidence="4" id="KW-0808">Transferase</keyword>
<feature type="transmembrane region" description="Helical" evidence="8">
    <location>
        <begin position="288"/>
        <end position="310"/>
    </location>
</feature>
<accession>A0A0G1ZXZ0</accession>
<sequence>MDWYKKIKPLIRKEWVLLSLLLLAFLLRIVGVGYGLPLAVVNDEAPYTFAALLMIQLHTILPALHPEFQTVLYYPPYLSYILLVPFSVILGLQYLLWHGAPALFQAHVLLDLSPFFVAARLVTVLLGTASVYLVYRIAEKLFRSRVAASAAAFLLATSVLHEALSMVGRQWLPVSFVFLVVLFLLVKDTWSVRRRYLTAFAAAGIGMGISAISALACLLIGIYYLCFDAPKFRHIMRDVPLLMLGALIFFALAVLAWLLYHGGHNFLGTISLHQQKTLVDFLMSPWSAIRLIVFSEPVLVGLSALGMIFCALSAKRIGTLIAAFFAVYVAAFYVLFYFEGRFVVPLVPFLSILGGYAISRLWGRRFAAFVCILLVIPLLVAGRLSYLSMQSDTRALAREWVLENLKPNDRVLVFSSALHISTQKAAVKELRSIEPTALRKIDEADEAMDRRDVPYVLNNLTSISESVFAKNLPQYARQHDYTYVVIELRSLPGMPAMAESLASLTKDASVAVRFDGFEAPMSLWESAFTEPFIVLFQPKLLGPNIVIYRL</sequence>
<protein>
    <recommendedName>
        <fullName evidence="9">Glycosyltransferase RgtA/B/C/D-like domain-containing protein</fullName>
    </recommendedName>
</protein>
<organism evidence="10 11">
    <name type="scientific">Candidatus Kaiserbacteria bacterium GW2011_GWA2_52_12</name>
    <dbReference type="NCBI Taxonomy" id="1618671"/>
    <lineage>
        <taxon>Bacteria</taxon>
        <taxon>Candidatus Kaiseribacteriota</taxon>
    </lineage>
</organism>
<dbReference type="GO" id="GO:0009103">
    <property type="term" value="P:lipopolysaccharide biosynthetic process"/>
    <property type="evidence" value="ECO:0007669"/>
    <property type="project" value="UniProtKB-ARBA"/>
</dbReference>
<evidence type="ECO:0000256" key="6">
    <source>
        <dbReference type="ARBA" id="ARBA00022989"/>
    </source>
</evidence>
<reference evidence="10 11" key="1">
    <citation type="journal article" date="2015" name="Nature">
        <title>rRNA introns, odd ribosomes, and small enigmatic genomes across a large radiation of phyla.</title>
        <authorList>
            <person name="Brown C.T."/>
            <person name="Hug L.A."/>
            <person name="Thomas B.C."/>
            <person name="Sharon I."/>
            <person name="Castelle C.J."/>
            <person name="Singh A."/>
            <person name="Wilkins M.J."/>
            <person name="Williams K.H."/>
            <person name="Banfield J.F."/>
        </authorList>
    </citation>
    <scope>NUCLEOTIDE SEQUENCE [LARGE SCALE GENOMIC DNA]</scope>
</reference>
<comment type="subcellular location">
    <subcellularLocation>
        <location evidence="1">Cell membrane</location>
        <topology evidence="1">Multi-pass membrane protein</topology>
    </subcellularLocation>
</comment>
<feature type="transmembrane region" description="Helical" evidence="8">
    <location>
        <begin position="77"/>
        <end position="97"/>
    </location>
</feature>
<dbReference type="GO" id="GO:0005886">
    <property type="term" value="C:plasma membrane"/>
    <property type="evidence" value="ECO:0007669"/>
    <property type="project" value="UniProtKB-SubCell"/>
</dbReference>
<feature type="transmembrane region" description="Helical" evidence="8">
    <location>
        <begin position="196"/>
        <end position="227"/>
    </location>
</feature>
<gene>
    <name evidence="10" type="ORF">UY67_C0006G0034</name>
</gene>
<evidence type="ECO:0000256" key="1">
    <source>
        <dbReference type="ARBA" id="ARBA00004651"/>
    </source>
</evidence>
<evidence type="ECO:0000256" key="3">
    <source>
        <dbReference type="ARBA" id="ARBA00022676"/>
    </source>
</evidence>
<keyword evidence="3" id="KW-0328">Glycosyltransferase</keyword>
<dbReference type="Proteomes" id="UP000034273">
    <property type="component" value="Unassembled WGS sequence"/>
</dbReference>
<dbReference type="GO" id="GO:0016763">
    <property type="term" value="F:pentosyltransferase activity"/>
    <property type="evidence" value="ECO:0007669"/>
    <property type="project" value="TreeGrafter"/>
</dbReference>
<feature type="transmembrane region" description="Helical" evidence="8">
    <location>
        <begin position="342"/>
        <end position="359"/>
    </location>
</feature>
<comment type="caution">
    <text evidence="10">The sequence shown here is derived from an EMBL/GenBank/DDBJ whole genome shotgun (WGS) entry which is preliminary data.</text>
</comment>
<dbReference type="Pfam" id="PF13231">
    <property type="entry name" value="PMT_2"/>
    <property type="match status" value="1"/>
</dbReference>
<evidence type="ECO:0000256" key="8">
    <source>
        <dbReference type="SAM" id="Phobius"/>
    </source>
</evidence>
<dbReference type="InterPro" id="IPR050297">
    <property type="entry name" value="LipidA_mod_glycosyltrf_83"/>
</dbReference>
<feature type="transmembrane region" description="Helical" evidence="8">
    <location>
        <begin position="317"/>
        <end position="336"/>
    </location>
</feature>
<name>A0A0G1ZXZ0_9BACT</name>